<feature type="transmembrane region" description="Helical" evidence="11">
    <location>
        <begin position="1246"/>
        <end position="1270"/>
    </location>
</feature>
<dbReference type="CDD" id="cd00637">
    <property type="entry name" value="7tm_classA_rhodopsin-like"/>
    <property type="match status" value="1"/>
</dbReference>
<evidence type="ECO:0000259" key="12">
    <source>
        <dbReference type="PROSITE" id="PS50262"/>
    </source>
</evidence>
<feature type="transmembrane region" description="Helical" evidence="11">
    <location>
        <begin position="1392"/>
        <end position="1409"/>
    </location>
</feature>
<evidence type="ECO:0000256" key="11">
    <source>
        <dbReference type="SAM" id="Phobius"/>
    </source>
</evidence>
<feature type="compositionally biased region" description="Polar residues" evidence="10">
    <location>
        <begin position="35"/>
        <end position="48"/>
    </location>
</feature>
<evidence type="ECO:0000256" key="8">
    <source>
        <dbReference type="ARBA" id="ARBA00023180"/>
    </source>
</evidence>
<dbReference type="Gene3D" id="1.20.1070.10">
    <property type="entry name" value="Rhodopsin 7-helix transmembrane proteins"/>
    <property type="match status" value="1"/>
</dbReference>
<keyword evidence="14" id="KW-1185">Reference proteome</keyword>
<dbReference type="InterPro" id="IPR017452">
    <property type="entry name" value="GPCR_Rhodpsn_7TM"/>
</dbReference>
<evidence type="ECO:0000313" key="13">
    <source>
        <dbReference type="EMBL" id="KAK6997537.1"/>
    </source>
</evidence>
<sequence>ENTFATLREGLAHIYGYQANYSEASLENTEDTLPEYTTSFPNTTHTPASYQELSSSQSSLSSIHVMSSLQQPSTSASLPVVPTETLGLKSSPPTGSVSVSLSSHRSLSSSHSTSSLQQQSTATSSPTIPTEIPELEFLQPIQSVSVIVTEKSSFSVPETSTSYTSTIAPQESSTEPSQLINKTKPMSSEDTDQAFILNNLAHCLENLNITQDQINKNLYGKLTQNCWEILLCSGAYPIKVKPDTGEVIYWLKNINEECYDQLSTENGATLSKYERISAKVHYIVLNPKCAGSNPLAHLEILDEELQLFPEQCRKLLCYSGVSSLNYNNFPISMFYPYPMDAVDYIVDCQAALHERMQHITESTEKGHANIIRTLKYPISSPCTTYTVFAITKSGSHIMVPFRSNWCRPLKKNMWQSLIISSYMEFLTGTDLELYRCLLWKTYYNSPKMEDMNFLLDLLGKELQMPNFPQPCISYMCDSRIDILKVHESDNDHTLFWYTHMKNLTQSIPYLKPQLLECEIALSESKNDTDNENIILSLPGTLGEKPVPFIFTYHWSCPNDDHDDESNYLRSEILASLWLKDENLPAACKLLICRSKIQRLDTNLISAFLIHSREYTSTCQEYSEHVTIFDVGEYIFSFEITQINTTVVFMIANSARSNDNIRLLSHLHASGEDRGLQCCASTYTNIEDNIYHADGRYYFLCPVNSTGSAGSVCLHANSLWTVRHVNNNTSLVTIKESLAHAKFIHWLATLDTTFTSSSHLFIMNAKVQEEEFLNNLIFASTVRNREGKSFSTFLSELRAKKVKCTGTHFVTLCHRPDSKFLFSESPDGYMVFLHQCPVKSYEKDKLILLLLRHFLMTGPSQEYICQENNMAVMVSTEPKVISYSAKGSAEEVAIILSSLQTMMKSWSWTEQQGHTGTRPLDSTQCTELRRISEFPRFLDTGSCMSYNLNNATISLKPKYKMFYHLQTFPVIDLESESSLWDLIVSNSPVVSSLVKYSIEIKGFKFFITRESENPAHKFLHHRNIIDFSAHRLSVHHLAKLSLLADLNNNSQCHQDLQNYDFFLYVHTPTIWIGPIHDRPARNSCFSSLSKDTIRVLHKSVAEQLSTINKFWPSCFYNMMVSWPQKTSVITDWDYLPSECKIIETVLLSVIIMVSLVFLIGNTFALLVIVRSYLYKKSTFLIYISLALADLLLGVFPVTLAIYDTVSLRYGKLTFQELNLNFWNTTLAQLELHQTPDFSQISFERSGYPVFCSIVLSTSLGASLFSLVLLGLNQLKTQMKRPLLYRQVIIGLSASWITCIINAFLMHWRIEGWSFLGILNPVTKITSSIGSESTSMPLPVFYMMVVGTSLITIVILILVISISMISHYHRQNPCKVWISGDNDTRKNHKQDARIYQVLVGTSVLICVPLLIDKLVQLNNVSPLGHFLIHWLSMAGLSWRWSLYTLQNKAVRRDLSRVWCWQSRKSFSQISPALSADANDNLEITQLTIEMQNINSNESLSDRVSD</sequence>
<feature type="compositionally biased region" description="Low complexity" evidence="10">
    <location>
        <begin position="90"/>
        <end position="127"/>
    </location>
</feature>
<feature type="transmembrane region" description="Helical" evidence="11">
    <location>
        <begin position="1178"/>
        <end position="1201"/>
    </location>
</feature>
<keyword evidence="7" id="KW-0675">Receptor</keyword>
<organism evidence="13 14">
    <name type="scientific">Halocaridina rubra</name>
    <name type="common">Hawaiian red shrimp</name>
    <dbReference type="NCBI Taxonomy" id="373956"/>
    <lineage>
        <taxon>Eukaryota</taxon>
        <taxon>Metazoa</taxon>
        <taxon>Ecdysozoa</taxon>
        <taxon>Arthropoda</taxon>
        <taxon>Crustacea</taxon>
        <taxon>Multicrustacea</taxon>
        <taxon>Malacostraca</taxon>
        <taxon>Eumalacostraca</taxon>
        <taxon>Eucarida</taxon>
        <taxon>Decapoda</taxon>
        <taxon>Pleocyemata</taxon>
        <taxon>Caridea</taxon>
        <taxon>Atyoidea</taxon>
        <taxon>Atyidae</taxon>
        <taxon>Halocaridina</taxon>
    </lineage>
</organism>
<dbReference type="GO" id="GO:0005886">
    <property type="term" value="C:plasma membrane"/>
    <property type="evidence" value="ECO:0007669"/>
    <property type="project" value="UniProtKB-SubCell"/>
</dbReference>
<feature type="transmembrane region" description="Helical" evidence="11">
    <location>
        <begin position="1282"/>
        <end position="1303"/>
    </location>
</feature>
<keyword evidence="8" id="KW-0325">Glycoprotein</keyword>
<keyword evidence="6 11" id="KW-0472">Membrane</keyword>
<dbReference type="EMBL" id="JAXCGZ010024068">
    <property type="protein sequence ID" value="KAK6997537.1"/>
    <property type="molecule type" value="Genomic_DNA"/>
</dbReference>
<feature type="domain" description="G-protein coupled receptors family 1 profile" evidence="12">
    <location>
        <begin position="1159"/>
        <end position="1291"/>
    </location>
</feature>
<keyword evidence="5" id="KW-0297">G-protein coupled receptor</keyword>
<dbReference type="PANTHER" id="PTHR24246">
    <property type="entry name" value="OLFACTORY RECEPTOR AND ADENOSINE RECEPTOR"/>
    <property type="match status" value="1"/>
</dbReference>
<proteinExistence type="predicted"/>
<feature type="non-terminal residue" evidence="13">
    <location>
        <position position="1"/>
    </location>
</feature>
<reference evidence="13 14" key="1">
    <citation type="submission" date="2023-11" db="EMBL/GenBank/DDBJ databases">
        <title>Halocaridina rubra genome assembly.</title>
        <authorList>
            <person name="Smith C."/>
        </authorList>
    </citation>
    <scope>NUCLEOTIDE SEQUENCE [LARGE SCALE GENOMIC DNA]</scope>
    <source>
        <strain evidence="13">EP-1</strain>
        <tissue evidence="13">Whole</tissue>
    </source>
</reference>
<evidence type="ECO:0000256" key="5">
    <source>
        <dbReference type="ARBA" id="ARBA00023040"/>
    </source>
</evidence>
<evidence type="ECO:0000256" key="3">
    <source>
        <dbReference type="ARBA" id="ARBA00022692"/>
    </source>
</evidence>
<gene>
    <name evidence="13" type="ORF">SK128_014957</name>
</gene>
<accession>A0AAN8WKW6</accession>
<feature type="transmembrane region" description="Helical" evidence="11">
    <location>
        <begin position="1144"/>
        <end position="1166"/>
    </location>
</feature>
<evidence type="ECO:0000256" key="10">
    <source>
        <dbReference type="SAM" id="MobiDB-lite"/>
    </source>
</evidence>
<dbReference type="PANTHER" id="PTHR24246:SF27">
    <property type="entry name" value="ADENOSINE RECEPTOR, ISOFORM A"/>
    <property type="match status" value="1"/>
</dbReference>
<feature type="region of interest" description="Disordered" evidence="10">
    <location>
        <begin position="84"/>
        <end position="128"/>
    </location>
</feature>
<feature type="transmembrane region" description="Helical" evidence="11">
    <location>
        <begin position="1338"/>
        <end position="1363"/>
    </location>
</feature>
<evidence type="ECO:0000256" key="6">
    <source>
        <dbReference type="ARBA" id="ARBA00023136"/>
    </source>
</evidence>
<name>A0AAN8WKW6_HALRR</name>
<evidence type="ECO:0000256" key="1">
    <source>
        <dbReference type="ARBA" id="ARBA00004651"/>
    </source>
</evidence>
<evidence type="ECO:0000256" key="9">
    <source>
        <dbReference type="ARBA" id="ARBA00023224"/>
    </source>
</evidence>
<evidence type="ECO:0000256" key="4">
    <source>
        <dbReference type="ARBA" id="ARBA00022989"/>
    </source>
</evidence>
<protein>
    <recommendedName>
        <fullName evidence="12">G-protein coupled receptors family 1 profile domain-containing protein</fullName>
    </recommendedName>
</protein>
<feature type="region of interest" description="Disordered" evidence="10">
    <location>
        <begin position="33"/>
        <end position="55"/>
    </location>
</feature>
<keyword evidence="3 11" id="KW-0812">Transmembrane</keyword>
<keyword evidence="9" id="KW-0807">Transducer</keyword>
<feature type="region of interest" description="Disordered" evidence="10">
    <location>
        <begin position="159"/>
        <end position="185"/>
    </location>
</feature>
<feature type="transmembrane region" description="Helical" evidence="11">
    <location>
        <begin position="1421"/>
        <end position="1440"/>
    </location>
</feature>
<keyword evidence="4 11" id="KW-1133">Transmembrane helix</keyword>
<evidence type="ECO:0000256" key="7">
    <source>
        <dbReference type="ARBA" id="ARBA00023170"/>
    </source>
</evidence>
<evidence type="ECO:0000313" key="14">
    <source>
        <dbReference type="Proteomes" id="UP001381693"/>
    </source>
</evidence>
<comment type="subcellular location">
    <subcellularLocation>
        <location evidence="1">Cell membrane</location>
        <topology evidence="1">Multi-pass membrane protein</topology>
    </subcellularLocation>
</comment>
<dbReference type="Proteomes" id="UP001381693">
    <property type="component" value="Unassembled WGS sequence"/>
</dbReference>
<dbReference type="SUPFAM" id="SSF81321">
    <property type="entry name" value="Family A G protein-coupled receptor-like"/>
    <property type="match status" value="1"/>
</dbReference>
<keyword evidence="2" id="KW-1003">Cell membrane</keyword>
<dbReference type="GO" id="GO:0004930">
    <property type="term" value="F:G protein-coupled receptor activity"/>
    <property type="evidence" value="ECO:0007669"/>
    <property type="project" value="UniProtKB-KW"/>
</dbReference>
<dbReference type="PROSITE" id="PS50262">
    <property type="entry name" value="G_PROTEIN_RECEP_F1_2"/>
    <property type="match status" value="1"/>
</dbReference>
<evidence type="ECO:0000256" key="2">
    <source>
        <dbReference type="ARBA" id="ARBA00022475"/>
    </source>
</evidence>
<comment type="caution">
    <text evidence="13">The sequence shown here is derived from an EMBL/GenBank/DDBJ whole genome shotgun (WGS) entry which is preliminary data.</text>
</comment>